<proteinExistence type="predicted"/>
<dbReference type="EMBL" id="MCOG01000430">
    <property type="protein sequence ID" value="ORY07571.1"/>
    <property type="molecule type" value="Genomic_DNA"/>
</dbReference>
<keyword evidence="1" id="KW-0472">Membrane</keyword>
<dbReference type="PANTHER" id="PTHR39201:SF1">
    <property type="entry name" value="FLAVODOXIN-LIKE DOMAIN-CONTAINING PROTEIN"/>
    <property type="match status" value="1"/>
</dbReference>
<keyword evidence="1" id="KW-0812">Transmembrane</keyword>
<reference evidence="3 4" key="1">
    <citation type="submission" date="2016-08" db="EMBL/GenBank/DDBJ databases">
        <title>A Parts List for Fungal Cellulosomes Revealed by Comparative Genomics.</title>
        <authorList>
            <consortium name="DOE Joint Genome Institute"/>
            <person name="Haitjema C.H."/>
            <person name="Gilmore S.P."/>
            <person name="Henske J.K."/>
            <person name="Solomon K.V."/>
            <person name="De Groot R."/>
            <person name="Kuo A."/>
            <person name="Mondo S.J."/>
            <person name="Salamov A.A."/>
            <person name="Labutti K."/>
            <person name="Zhao Z."/>
            <person name="Chiniquy J."/>
            <person name="Barry K."/>
            <person name="Brewer H.M."/>
            <person name="Purvine S.O."/>
            <person name="Wright A.T."/>
            <person name="Boxma B."/>
            <person name="Van Alen T."/>
            <person name="Hackstein J.H."/>
            <person name="Baker S.E."/>
            <person name="Grigoriev I.V."/>
            <person name="O'Malley M.A."/>
        </authorList>
    </citation>
    <scope>NUCLEOTIDE SEQUENCE [LARGE SCALE GENOMIC DNA]</scope>
    <source>
        <strain evidence="3 4">G1</strain>
    </source>
</reference>
<name>A0A1Y1ZBB3_9FUNG</name>
<comment type="caution">
    <text evidence="3">The sequence shown here is derived from an EMBL/GenBank/DDBJ whole genome shotgun (WGS) entry which is preliminary data.</text>
</comment>
<feature type="transmembrane region" description="Helical" evidence="1">
    <location>
        <begin position="7"/>
        <end position="30"/>
    </location>
</feature>
<dbReference type="Proteomes" id="UP000193920">
    <property type="component" value="Unassembled WGS sequence"/>
</dbReference>
<sequence>MKITKKVLYGIIGGIILIILVAVGIILIIVSGDKDKGDNGDEEILKETKITGKSDSLVLYFSKTGNTQKLALKISEYINADYEKIKATVPYPTEYNSHVNIIKQEQKEDSRPSYQPIMANYTNYKNIFIGYPIWIMDIPRIILSVVENEKINGKIIIPFITSNSSGEHKTTEKIKAILDKSEFLQWINIYNSDMDIYEEEIEKWLDSIGFKKEE</sequence>
<evidence type="ECO:0000313" key="3">
    <source>
        <dbReference type="EMBL" id="ORY07571.1"/>
    </source>
</evidence>
<dbReference type="PANTHER" id="PTHR39201">
    <property type="entry name" value="EXPORTED PROTEIN-RELATED"/>
    <property type="match status" value="1"/>
</dbReference>
<dbReference type="AlphaFoldDB" id="A0A1Y1ZBB3"/>
<protein>
    <recommendedName>
        <fullName evidence="2">Flavodoxin-like domain-containing protein</fullName>
    </recommendedName>
</protein>
<keyword evidence="1" id="KW-1133">Transmembrane helix</keyword>
<accession>A0A1Y1ZBB3</accession>
<dbReference type="InterPro" id="IPR029039">
    <property type="entry name" value="Flavoprotein-like_sf"/>
</dbReference>
<keyword evidence="4" id="KW-1185">Reference proteome</keyword>
<gene>
    <name evidence="3" type="ORF">LY90DRAFT_678276</name>
</gene>
<feature type="domain" description="Flavodoxin-like" evidence="2">
    <location>
        <begin position="57"/>
        <end position="207"/>
    </location>
</feature>
<dbReference type="GO" id="GO:0010181">
    <property type="term" value="F:FMN binding"/>
    <property type="evidence" value="ECO:0007669"/>
    <property type="project" value="InterPro"/>
</dbReference>
<evidence type="ECO:0000259" key="2">
    <source>
        <dbReference type="Pfam" id="PF12682"/>
    </source>
</evidence>
<dbReference type="InterPro" id="IPR008254">
    <property type="entry name" value="Flavodoxin/NO_synth"/>
</dbReference>
<dbReference type="Gene3D" id="3.40.50.360">
    <property type="match status" value="1"/>
</dbReference>
<organism evidence="3 4">
    <name type="scientific">Neocallimastix californiae</name>
    <dbReference type="NCBI Taxonomy" id="1754190"/>
    <lineage>
        <taxon>Eukaryota</taxon>
        <taxon>Fungi</taxon>
        <taxon>Fungi incertae sedis</taxon>
        <taxon>Chytridiomycota</taxon>
        <taxon>Chytridiomycota incertae sedis</taxon>
        <taxon>Neocallimastigomycetes</taxon>
        <taxon>Neocallimastigales</taxon>
        <taxon>Neocallimastigaceae</taxon>
        <taxon>Neocallimastix</taxon>
    </lineage>
</organism>
<dbReference type="Pfam" id="PF12682">
    <property type="entry name" value="Flavodoxin_4"/>
    <property type="match status" value="1"/>
</dbReference>
<evidence type="ECO:0000256" key="1">
    <source>
        <dbReference type="SAM" id="Phobius"/>
    </source>
</evidence>
<dbReference type="SUPFAM" id="SSF52218">
    <property type="entry name" value="Flavoproteins"/>
    <property type="match status" value="1"/>
</dbReference>
<evidence type="ECO:0000313" key="4">
    <source>
        <dbReference type="Proteomes" id="UP000193920"/>
    </source>
</evidence>